<organism evidence="5 6">
    <name type="scientific">Lentinula boryana</name>
    <dbReference type="NCBI Taxonomy" id="40481"/>
    <lineage>
        <taxon>Eukaryota</taxon>
        <taxon>Fungi</taxon>
        <taxon>Dikarya</taxon>
        <taxon>Basidiomycota</taxon>
        <taxon>Agaricomycotina</taxon>
        <taxon>Agaricomycetes</taxon>
        <taxon>Agaricomycetidae</taxon>
        <taxon>Agaricales</taxon>
        <taxon>Marasmiineae</taxon>
        <taxon>Omphalotaceae</taxon>
        <taxon>Lentinula</taxon>
    </lineage>
</organism>
<keyword evidence="3" id="KW-0143">Chaperone</keyword>
<protein>
    <submittedName>
        <fullName evidence="5">Guanine nucleotide exchange factor</fullName>
    </submittedName>
</protein>
<evidence type="ECO:0000256" key="2">
    <source>
        <dbReference type="ARBA" id="ARBA00022658"/>
    </source>
</evidence>
<accession>A0ABQ8QKR0</accession>
<dbReference type="PANTHER" id="PTHR12425">
    <property type="entry name" value="SYNEMBRYN"/>
    <property type="match status" value="1"/>
</dbReference>
<proteinExistence type="inferred from homology"/>
<dbReference type="Pfam" id="PF10165">
    <property type="entry name" value="Ric8"/>
    <property type="match status" value="1"/>
</dbReference>
<dbReference type="InterPro" id="IPR019318">
    <property type="entry name" value="Gua_nucleotide_exch_fac_Ric8"/>
</dbReference>
<evidence type="ECO:0000313" key="5">
    <source>
        <dbReference type="EMBL" id="KAJ3999031.1"/>
    </source>
</evidence>
<gene>
    <name evidence="5" type="ORF">F5050DRAFT_1893033</name>
</gene>
<comment type="similarity">
    <text evidence="1">Belongs to the synembryn family.</text>
</comment>
<dbReference type="EMBL" id="MU790546">
    <property type="protein sequence ID" value="KAJ3999031.1"/>
    <property type="molecule type" value="Genomic_DNA"/>
</dbReference>
<evidence type="ECO:0000256" key="4">
    <source>
        <dbReference type="SAM" id="MobiDB-lite"/>
    </source>
</evidence>
<feature type="compositionally biased region" description="Low complexity" evidence="4">
    <location>
        <begin position="582"/>
        <end position="599"/>
    </location>
</feature>
<sequence length="668" mass="72867">MADVLQKYIELSSTTPRFQVSAVLQSIIDAPSFTFNQSSRAELIRLLLKDLKSSGPKCKLTHKDAAQALTAVKMLGRDLSGSQPLSEAVNLSTLLNLSALFKDDQEACTEALKCIANALFLFPDARETMISKEVGGGDICMSMLDKATNPAQIFTLSRIFFLLTVQRSSFILRLVEEKRHGRTFADIIVAKLDLTMVSILAGAKFAKEAMSDLLKLAFNILLHYPKMVDGEPSSEANEEWNDPWSAKLEVLLPPLLRAYHTLPPTFPMPLAAPLTHIIHSLIIIPVNTSLRPIWFNPNPPAMGRPSISSQTSSSRKSSTTSNSASNSPVLGSPTLEPSESPEPRRSNTPTKSSTIDRALSVISAGRKSLSRSPSPSPPSSSYDVFPRSSNTPTKSSTIDRALSVISAGRKSLSRPPSPSPPSSSYDVFQRTHDLLEVAFSHHFPDNSDPDSQEVRDAFKKEIEAAGVPSDTSLDDVLSPLVVLCTRLCLADESSRLRMREWTVPPELDRTHPLDERADFLGRCIRLLGSVYHPRLKDAIGEMLYAACDSDATLLSSLFGYGHVAGFLFNKGVMSAPTPPSQPSQSHPSSSSALDPSSSSNMEQREINPITGTYAPTGSTASATADMTEEEKEQEMEKLFVLFDRLERSGAMPASQNPMRKIIEKSMSS</sequence>
<feature type="compositionally biased region" description="Polar residues" evidence="4">
    <location>
        <begin position="609"/>
        <end position="624"/>
    </location>
</feature>
<keyword evidence="6" id="KW-1185">Reference proteome</keyword>
<dbReference type="Proteomes" id="UP001163828">
    <property type="component" value="Unassembled WGS sequence"/>
</dbReference>
<feature type="compositionally biased region" description="Polar residues" evidence="4">
    <location>
        <begin position="387"/>
        <end position="398"/>
    </location>
</feature>
<name>A0ABQ8QKR0_9AGAR</name>
<reference evidence="5" key="1">
    <citation type="submission" date="2022-08" db="EMBL/GenBank/DDBJ databases">
        <authorList>
            <consortium name="DOE Joint Genome Institute"/>
            <person name="Min B."/>
            <person name="Riley R."/>
            <person name="Sierra-Patev S."/>
            <person name="Naranjo-Ortiz M."/>
            <person name="Looney B."/>
            <person name="Konkel Z."/>
            <person name="Slot J.C."/>
            <person name="Sakamoto Y."/>
            <person name="Steenwyk J.L."/>
            <person name="Rokas A."/>
            <person name="Carro J."/>
            <person name="Camarero S."/>
            <person name="Ferreira P."/>
            <person name="Molpeceres G."/>
            <person name="Ruiz-Duenas F.J."/>
            <person name="Serrano A."/>
            <person name="Henrissat B."/>
            <person name="Drula E."/>
            <person name="Hughes K.W."/>
            <person name="Mata J.L."/>
            <person name="Ishikawa N.K."/>
            <person name="Vargas-Isla R."/>
            <person name="Ushijima S."/>
            <person name="Smith C.A."/>
            <person name="Ahrendt S."/>
            <person name="Andreopoulos W."/>
            <person name="He G."/>
            <person name="Labutti K."/>
            <person name="Lipzen A."/>
            <person name="Ng V."/>
            <person name="Sandor L."/>
            <person name="Barry K."/>
            <person name="Martinez A.T."/>
            <person name="Xiao Y."/>
            <person name="Gibbons J.G."/>
            <person name="Terashima K."/>
            <person name="Hibbett D.S."/>
            <person name="Grigoriev I.V."/>
        </authorList>
    </citation>
    <scope>NUCLEOTIDE SEQUENCE</scope>
    <source>
        <strain evidence="5">TFB10827</strain>
    </source>
</reference>
<evidence type="ECO:0000256" key="1">
    <source>
        <dbReference type="ARBA" id="ARBA00009049"/>
    </source>
</evidence>
<evidence type="ECO:0000313" key="6">
    <source>
        <dbReference type="Proteomes" id="UP001163828"/>
    </source>
</evidence>
<feature type="compositionally biased region" description="Low complexity" evidence="4">
    <location>
        <begin position="306"/>
        <end position="327"/>
    </location>
</feature>
<feature type="region of interest" description="Disordered" evidence="4">
    <location>
        <begin position="301"/>
        <end position="399"/>
    </location>
</feature>
<dbReference type="PANTHER" id="PTHR12425:SF5">
    <property type="entry name" value="SYNEMBRYN"/>
    <property type="match status" value="1"/>
</dbReference>
<feature type="region of interest" description="Disordered" evidence="4">
    <location>
        <begin position="649"/>
        <end position="668"/>
    </location>
</feature>
<comment type="caution">
    <text evidence="5">The sequence shown here is derived from an EMBL/GenBank/DDBJ whole genome shotgun (WGS) entry which is preliminary data.</text>
</comment>
<evidence type="ECO:0000256" key="3">
    <source>
        <dbReference type="ARBA" id="ARBA00023186"/>
    </source>
</evidence>
<feature type="region of interest" description="Disordered" evidence="4">
    <location>
        <begin position="575"/>
        <end position="635"/>
    </location>
</feature>
<keyword evidence="2" id="KW-0344">Guanine-nucleotide releasing factor</keyword>